<reference evidence="1 2" key="1">
    <citation type="submission" date="2020-06" db="EMBL/GenBank/DDBJ databases">
        <authorList>
            <person name="Li R."/>
            <person name="Bekaert M."/>
        </authorList>
    </citation>
    <scope>NUCLEOTIDE SEQUENCE [LARGE SCALE GENOMIC DNA]</scope>
    <source>
        <strain evidence="2">wild</strain>
    </source>
</reference>
<dbReference type="EMBL" id="CACVKT020009354">
    <property type="protein sequence ID" value="CAC5421445.1"/>
    <property type="molecule type" value="Genomic_DNA"/>
</dbReference>
<sequence length="563" mass="64223">MTETRDESAASGKSAAGFTDFDLLCKGDVKGYSYNLAKLFDVIPCGKTGHKHPIEFDMAFKRSKRKIKETIKEIEIQSERKVIKFTIGKTYARTRKSGIFDPMRPSSWRLDGGINGRWKNEYEKQGYDGLVVIGCIVLDLIPEKVRQNISWIDQEKYALGLEQSLIQYYTLHMQDARLGNKSFNTGGDAQNKPKSGIIYMAYKLENPKIEEKEKKDESTDESNLTVALEALKTLLYDQRKLVIRREYSSYTDSLFRACSDQLERSEFSLDHNIHHESLKSAVLNQLKLDTEENISREDANALVGEIEQSRSVNSNILVEILAKYINRKIIVYTRSDYIADRSYESTTRTGPPLLLAMDDLYYHSLGESKDEDTSELYKTFHSAIKRKSARSNIPHEHNDAKKSKEINWANHPRDSNLVGTPKPATREPSVESAVSEWQENEPSIQLKEVPTVISEEEYNPLLPSVLALHSIQMDADISVTAFFVLRTINTIWYKIDIDPHIKTVKEHNAALMRQANSTRSTDIATMPSSVEPIYGEEFYKKQKLCADGLSIPPDYITSIYRLT</sequence>
<dbReference type="AlphaFoldDB" id="A0A6J8EPJ7"/>
<keyword evidence="2" id="KW-1185">Reference proteome</keyword>
<dbReference type="Proteomes" id="UP000507470">
    <property type="component" value="Unassembled WGS sequence"/>
</dbReference>
<dbReference type="OrthoDB" id="6144637at2759"/>
<accession>A0A6J8EPJ7</accession>
<protein>
    <submittedName>
        <fullName evidence="1">Uncharacterized protein</fullName>
    </submittedName>
</protein>
<gene>
    <name evidence="1" type="ORF">MCOR_53573</name>
</gene>
<evidence type="ECO:0000313" key="1">
    <source>
        <dbReference type="EMBL" id="CAC5421445.1"/>
    </source>
</evidence>
<dbReference type="Gene3D" id="3.90.70.80">
    <property type="match status" value="1"/>
</dbReference>
<name>A0A6J8EPJ7_MYTCO</name>
<organism evidence="1 2">
    <name type="scientific">Mytilus coruscus</name>
    <name type="common">Sea mussel</name>
    <dbReference type="NCBI Taxonomy" id="42192"/>
    <lineage>
        <taxon>Eukaryota</taxon>
        <taxon>Metazoa</taxon>
        <taxon>Spiralia</taxon>
        <taxon>Lophotrochozoa</taxon>
        <taxon>Mollusca</taxon>
        <taxon>Bivalvia</taxon>
        <taxon>Autobranchia</taxon>
        <taxon>Pteriomorphia</taxon>
        <taxon>Mytilida</taxon>
        <taxon>Mytiloidea</taxon>
        <taxon>Mytilidae</taxon>
        <taxon>Mytilinae</taxon>
        <taxon>Mytilus</taxon>
    </lineage>
</organism>
<proteinExistence type="predicted"/>
<evidence type="ECO:0000313" key="2">
    <source>
        <dbReference type="Proteomes" id="UP000507470"/>
    </source>
</evidence>